<dbReference type="PROSITE" id="PS00445">
    <property type="entry name" value="FGGY_KINASES_2"/>
    <property type="match status" value="1"/>
</dbReference>
<dbReference type="Proteomes" id="UP000282311">
    <property type="component" value="Unassembled WGS sequence"/>
</dbReference>
<dbReference type="NCBIfam" id="NF000756">
    <property type="entry name" value="PRK00047.1"/>
    <property type="match status" value="1"/>
</dbReference>
<evidence type="ECO:0000259" key="13">
    <source>
        <dbReference type="Pfam" id="PF00370"/>
    </source>
</evidence>
<dbReference type="PIRSF" id="PIRSF000538">
    <property type="entry name" value="GlpK"/>
    <property type="match status" value="1"/>
</dbReference>
<dbReference type="AlphaFoldDB" id="A0A3B0AXM2"/>
<comment type="caution">
    <text evidence="15">The sequence shown here is derived from an EMBL/GenBank/DDBJ whole genome shotgun (WGS) entry which is preliminary data.</text>
</comment>
<feature type="binding site" evidence="11">
    <location>
        <position position="12"/>
    </location>
    <ligand>
        <name>ADP</name>
        <dbReference type="ChEBI" id="CHEBI:456216"/>
    </ligand>
</feature>
<feature type="binding site" evidence="11">
    <location>
        <position position="312"/>
    </location>
    <ligand>
        <name>ATP</name>
        <dbReference type="ChEBI" id="CHEBI:30616"/>
    </ligand>
</feature>
<dbReference type="InterPro" id="IPR043129">
    <property type="entry name" value="ATPase_NBD"/>
</dbReference>
<dbReference type="OrthoDB" id="9805576at2"/>
<dbReference type="InterPro" id="IPR018484">
    <property type="entry name" value="FGGY_N"/>
</dbReference>
<feature type="binding site" evidence="11">
    <location>
        <position position="308"/>
    </location>
    <ligand>
        <name>ADP</name>
        <dbReference type="ChEBI" id="CHEBI:456216"/>
    </ligand>
</feature>
<feature type="binding site" evidence="11">
    <location>
        <position position="80"/>
    </location>
    <ligand>
        <name>glycerol</name>
        <dbReference type="ChEBI" id="CHEBI:17754"/>
    </ligand>
</feature>
<dbReference type="CDD" id="cd07786">
    <property type="entry name" value="FGGY_EcGK_like"/>
    <property type="match status" value="1"/>
</dbReference>
<keyword evidence="5 11" id="KW-0418">Kinase</keyword>
<feature type="binding site" evidence="11">
    <location>
        <position position="308"/>
    </location>
    <ligand>
        <name>ATP</name>
        <dbReference type="ChEBI" id="CHEBI:30616"/>
    </ligand>
</feature>
<dbReference type="InterPro" id="IPR018483">
    <property type="entry name" value="Carb_kinase_FGGY_CS"/>
</dbReference>
<feature type="binding site" evidence="11">
    <location>
        <position position="265"/>
    </location>
    <ligand>
        <name>ATP</name>
        <dbReference type="ChEBI" id="CHEBI:30616"/>
    </ligand>
</feature>
<feature type="binding site" evidence="11">
    <location>
        <position position="80"/>
    </location>
    <ligand>
        <name>sn-glycerol 3-phosphate</name>
        <dbReference type="ChEBI" id="CHEBI:57597"/>
    </ligand>
</feature>
<feature type="binding site" evidence="11">
    <location>
        <position position="243"/>
    </location>
    <ligand>
        <name>sn-glycerol 3-phosphate</name>
        <dbReference type="ChEBI" id="CHEBI:57597"/>
    </ligand>
</feature>
<keyword evidence="16" id="KW-1185">Reference proteome</keyword>
<comment type="pathway">
    <text evidence="1 11">Polyol metabolism; glycerol degradation via glycerol kinase pathway; sn-glycerol 3-phosphate from glycerol: step 1/1.</text>
</comment>
<dbReference type="SUPFAM" id="SSF53067">
    <property type="entry name" value="Actin-like ATPase domain"/>
    <property type="match status" value="2"/>
</dbReference>
<dbReference type="InterPro" id="IPR000577">
    <property type="entry name" value="Carb_kinase_FGGY"/>
</dbReference>
<keyword evidence="4 11" id="KW-0547">Nucleotide-binding</keyword>
<dbReference type="GO" id="GO:0019563">
    <property type="term" value="P:glycerol catabolic process"/>
    <property type="evidence" value="ECO:0007669"/>
    <property type="project" value="UniProtKB-UniRule"/>
</dbReference>
<feature type="binding site" evidence="11">
    <location>
        <position position="243"/>
    </location>
    <ligand>
        <name>glycerol</name>
        <dbReference type="ChEBI" id="CHEBI:17754"/>
    </ligand>
</feature>
<evidence type="ECO:0000256" key="12">
    <source>
        <dbReference type="RuleBase" id="RU003733"/>
    </source>
</evidence>
<organism evidence="15 16">
    <name type="scientific">Paenibacillus ginsengarvi</name>
    <dbReference type="NCBI Taxonomy" id="400777"/>
    <lineage>
        <taxon>Bacteria</taxon>
        <taxon>Bacillati</taxon>
        <taxon>Bacillota</taxon>
        <taxon>Bacilli</taxon>
        <taxon>Bacillales</taxon>
        <taxon>Paenibacillaceae</taxon>
        <taxon>Paenibacillus</taxon>
    </lineage>
</organism>
<evidence type="ECO:0000256" key="6">
    <source>
        <dbReference type="ARBA" id="ARBA00022798"/>
    </source>
</evidence>
<comment type="similarity">
    <text evidence="2 11 12">Belongs to the FGGY kinase family.</text>
</comment>
<feature type="binding site" evidence="11">
    <location>
        <position position="413"/>
    </location>
    <ligand>
        <name>ADP</name>
        <dbReference type="ChEBI" id="CHEBI:456216"/>
    </ligand>
</feature>
<keyword evidence="7 11" id="KW-0067">ATP-binding</keyword>
<feature type="binding site" evidence="11">
    <location>
        <position position="14"/>
    </location>
    <ligand>
        <name>ATP</name>
        <dbReference type="ChEBI" id="CHEBI:30616"/>
    </ligand>
</feature>
<comment type="subunit">
    <text evidence="10 11">Homotetramer and homodimer (in equilibrium).</text>
</comment>
<reference evidence="15 16" key="1">
    <citation type="journal article" date="2007" name="Int. J. Syst. Evol. Microbiol.">
        <title>Paenibacillus ginsengarvi sp. nov., isolated from soil from ginseng cultivation.</title>
        <authorList>
            <person name="Yoon M.H."/>
            <person name="Ten L.N."/>
            <person name="Im W.T."/>
        </authorList>
    </citation>
    <scope>NUCLEOTIDE SEQUENCE [LARGE SCALE GENOMIC DNA]</scope>
    <source>
        <strain evidence="15 16">KCTC 13059</strain>
    </source>
</reference>
<feature type="binding site" evidence="11">
    <location>
        <position position="16"/>
    </location>
    <ligand>
        <name>ADP</name>
        <dbReference type="ChEBI" id="CHEBI:456216"/>
    </ligand>
</feature>
<dbReference type="FunFam" id="3.30.420.40:FF:000008">
    <property type="entry name" value="Glycerol kinase"/>
    <property type="match status" value="1"/>
</dbReference>
<evidence type="ECO:0000313" key="16">
    <source>
        <dbReference type="Proteomes" id="UP000282311"/>
    </source>
</evidence>
<keyword evidence="6 11" id="KW-0319">Glycerol metabolism</keyword>
<sequence>MKRYVMALDQGTTSCRAILFDKGGRIAAQAQREFRQWFPQAGWVEHDADDIWNTQRQVMLEAASGLDAADIAAIGITNQRETTVVWDKATGKPLHRAIVWQCRRTSEMCEQLRREGWDHTIRMKTGLVTDPYFSGTKLKWILDHVPGVREKAEAGEALFGTIDTWLIWNLTEGRAHVTDVSNASRTMLFNIHDLEWDRDILAKFGIPAAMLPEVKPSSCVYGETALLGGAASIRIPIAGAAGDQQAALFGQGCHEPGMAKNTYGTGCFMLKNTGTKPIASANGLLTTIAWGVGDKTTYALEGSVFTAGAVIQWLRDGLQLITSAGETEAMARSVEHTEGVYVVPAFTGLGTPYWNADARGMITGLTRGSGKAHIVRAALESIAYQTMDVLRVMERESGIRLNELRVDGGATKNDFLMQFQADMLGVRVTRPKVQETTAQGAAYLAGLAVGFWSGCGELASLWERDRQFEPAMSEDVRSANYGGWRRAVGYQL</sequence>
<accession>A0A3B0AXM2</accession>
<dbReference type="HAMAP" id="MF_00186">
    <property type="entry name" value="Glycerol_kin"/>
    <property type="match status" value="1"/>
</dbReference>
<feature type="binding site" evidence="11">
    <location>
        <position position="12"/>
    </location>
    <ligand>
        <name>sn-glycerol 3-phosphate</name>
        <dbReference type="ChEBI" id="CHEBI:57597"/>
    </ligand>
</feature>
<comment type="activity regulation">
    <text evidence="11">Activated by phosphorylation and inhibited by fructose 1,6-bisphosphate (FBP).</text>
</comment>
<dbReference type="PROSITE" id="PS00933">
    <property type="entry name" value="FGGY_KINASES_1"/>
    <property type="match status" value="1"/>
</dbReference>
<comment type="function">
    <text evidence="9 11">Key enzyme in the regulation of glycerol uptake and metabolism. Catalyzes the phosphorylation of glycerol to yield sn-glycerol 3-phosphate.</text>
</comment>
<keyword evidence="3 11" id="KW-0808">Transferase</keyword>
<evidence type="ECO:0000256" key="4">
    <source>
        <dbReference type="ARBA" id="ARBA00022741"/>
    </source>
</evidence>
<feature type="binding site" evidence="11">
    <location>
        <position position="132"/>
    </location>
    <ligand>
        <name>glycerol</name>
        <dbReference type="ChEBI" id="CHEBI:17754"/>
    </ligand>
</feature>
<feature type="binding site" evidence="11">
    <location>
        <position position="244"/>
    </location>
    <ligand>
        <name>glycerol</name>
        <dbReference type="ChEBI" id="CHEBI:17754"/>
    </ligand>
</feature>
<dbReference type="UniPathway" id="UPA00618">
    <property type="reaction ID" value="UER00672"/>
</dbReference>
<dbReference type="InterPro" id="IPR005999">
    <property type="entry name" value="Glycerol_kin"/>
</dbReference>
<proteinExistence type="inferred from homology"/>
<evidence type="ECO:0000256" key="11">
    <source>
        <dbReference type="HAMAP-Rule" id="MF_00186"/>
    </source>
</evidence>
<evidence type="ECO:0000256" key="2">
    <source>
        <dbReference type="ARBA" id="ARBA00009156"/>
    </source>
</evidence>
<protein>
    <recommendedName>
        <fullName evidence="11">Glycerol kinase</fullName>
        <ecNumber evidence="11">2.7.1.30</ecNumber>
    </recommendedName>
    <alternativeName>
        <fullName evidence="11">ATP:glycerol 3-phosphotransferase</fullName>
    </alternativeName>
    <alternativeName>
        <fullName evidence="11">Glycerokinase</fullName>
        <shortName evidence="11">GK</shortName>
    </alternativeName>
</protein>
<evidence type="ECO:0000256" key="9">
    <source>
        <dbReference type="ARBA" id="ARBA00054633"/>
    </source>
</evidence>
<dbReference type="EMBL" id="RBAH01000039">
    <property type="protein sequence ID" value="RKN65118.1"/>
    <property type="molecule type" value="Genomic_DNA"/>
</dbReference>
<dbReference type="EC" id="2.7.1.30" evidence="11"/>
<comment type="caution">
    <text evidence="11">Lacks conserved residue(s) required for the propagation of feature annotation.</text>
</comment>
<dbReference type="NCBIfam" id="TIGR01311">
    <property type="entry name" value="glycerol_kin"/>
    <property type="match status" value="1"/>
</dbReference>
<dbReference type="GO" id="GO:0005524">
    <property type="term" value="F:ATP binding"/>
    <property type="evidence" value="ECO:0007669"/>
    <property type="project" value="UniProtKB-UniRule"/>
</dbReference>
<dbReference type="GO" id="GO:0006072">
    <property type="term" value="P:glycerol-3-phosphate metabolic process"/>
    <property type="evidence" value="ECO:0007669"/>
    <property type="project" value="InterPro"/>
</dbReference>
<evidence type="ECO:0000256" key="7">
    <source>
        <dbReference type="ARBA" id="ARBA00022840"/>
    </source>
</evidence>
<feature type="domain" description="Carbohydrate kinase FGGY C-terminal" evidence="14">
    <location>
        <begin position="260"/>
        <end position="448"/>
    </location>
</feature>
<evidence type="ECO:0000256" key="3">
    <source>
        <dbReference type="ARBA" id="ARBA00022679"/>
    </source>
</evidence>
<evidence type="ECO:0000256" key="8">
    <source>
        <dbReference type="ARBA" id="ARBA00052101"/>
    </source>
</evidence>
<comment type="catalytic activity">
    <reaction evidence="8 11">
        <text>glycerol + ATP = sn-glycerol 3-phosphate + ADP + H(+)</text>
        <dbReference type="Rhea" id="RHEA:21644"/>
        <dbReference type="ChEBI" id="CHEBI:15378"/>
        <dbReference type="ChEBI" id="CHEBI:17754"/>
        <dbReference type="ChEBI" id="CHEBI:30616"/>
        <dbReference type="ChEBI" id="CHEBI:57597"/>
        <dbReference type="ChEBI" id="CHEBI:456216"/>
        <dbReference type="EC" id="2.7.1.30"/>
    </reaction>
</comment>
<evidence type="ECO:0000256" key="5">
    <source>
        <dbReference type="ARBA" id="ARBA00022777"/>
    </source>
</evidence>
<evidence type="ECO:0000256" key="10">
    <source>
        <dbReference type="ARBA" id="ARBA00063665"/>
    </source>
</evidence>
<evidence type="ECO:0000313" key="15">
    <source>
        <dbReference type="EMBL" id="RKN65118.1"/>
    </source>
</evidence>
<name>A0A3B0AXM2_9BACL</name>
<feature type="domain" description="Carbohydrate kinase FGGY N-terminal" evidence="13">
    <location>
        <begin position="4"/>
        <end position="250"/>
    </location>
</feature>
<feature type="binding site" evidence="11">
    <location>
        <position position="81"/>
    </location>
    <ligand>
        <name>sn-glycerol 3-phosphate</name>
        <dbReference type="ChEBI" id="CHEBI:57597"/>
    </ligand>
</feature>
<evidence type="ECO:0000256" key="1">
    <source>
        <dbReference type="ARBA" id="ARBA00005190"/>
    </source>
</evidence>
<dbReference type="PANTHER" id="PTHR10196:SF69">
    <property type="entry name" value="GLYCEROL KINASE"/>
    <property type="match status" value="1"/>
</dbReference>
<dbReference type="Gene3D" id="3.30.420.40">
    <property type="match status" value="2"/>
</dbReference>
<feature type="binding site" evidence="11">
    <location>
        <position position="12"/>
    </location>
    <ligand>
        <name>ATP</name>
        <dbReference type="ChEBI" id="CHEBI:30616"/>
    </ligand>
</feature>
<feature type="binding site" evidence="11">
    <location>
        <position position="81"/>
    </location>
    <ligand>
        <name>glycerol</name>
        <dbReference type="ChEBI" id="CHEBI:17754"/>
    </ligand>
</feature>
<dbReference type="Pfam" id="PF00370">
    <property type="entry name" value="FGGY_N"/>
    <property type="match status" value="1"/>
</dbReference>
<dbReference type="FunFam" id="3.30.420.40:FF:000007">
    <property type="entry name" value="Glycerol kinase"/>
    <property type="match status" value="1"/>
</dbReference>
<gene>
    <name evidence="11 15" type="primary">glpK</name>
    <name evidence="15" type="ORF">D7M11_33070</name>
</gene>
<dbReference type="InterPro" id="IPR018485">
    <property type="entry name" value="FGGY_C"/>
</dbReference>
<dbReference type="PANTHER" id="PTHR10196">
    <property type="entry name" value="SUGAR KINASE"/>
    <property type="match status" value="1"/>
</dbReference>
<dbReference type="GO" id="GO:0004370">
    <property type="term" value="F:glycerol kinase activity"/>
    <property type="evidence" value="ECO:0007669"/>
    <property type="project" value="UniProtKB-UniRule"/>
</dbReference>
<feature type="binding site" evidence="11">
    <location>
        <position position="265"/>
    </location>
    <ligand>
        <name>ADP</name>
        <dbReference type="ChEBI" id="CHEBI:456216"/>
    </ligand>
</feature>
<dbReference type="Pfam" id="PF02782">
    <property type="entry name" value="FGGY_C"/>
    <property type="match status" value="1"/>
</dbReference>
<evidence type="ECO:0000259" key="14">
    <source>
        <dbReference type="Pfam" id="PF02782"/>
    </source>
</evidence>
<feature type="binding site" evidence="11">
    <location>
        <position position="409"/>
    </location>
    <ligand>
        <name>ATP</name>
        <dbReference type="ChEBI" id="CHEBI:30616"/>
    </ligand>
</feature>
<dbReference type="GO" id="GO:0005829">
    <property type="term" value="C:cytosol"/>
    <property type="evidence" value="ECO:0007669"/>
    <property type="project" value="TreeGrafter"/>
</dbReference>
<feature type="binding site" evidence="11">
    <location>
        <position position="13"/>
    </location>
    <ligand>
        <name>ATP</name>
        <dbReference type="ChEBI" id="CHEBI:30616"/>
    </ligand>
</feature>
<feature type="binding site" evidence="11">
    <location>
        <position position="409"/>
    </location>
    <ligand>
        <name>ADP</name>
        <dbReference type="ChEBI" id="CHEBI:456216"/>
    </ligand>
</feature>
<feature type="binding site" evidence="11">
    <location>
        <position position="132"/>
    </location>
    <ligand>
        <name>sn-glycerol 3-phosphate</name>
        <dbReference type="ChEBI" id="CHEBI:57597"/>
    </ligand>
</feature>